<dbReference type="GeneID" id="28963944"/>
<sequence length="175" mass="19478">MRAILLGLCGLLSAVHAVSALKSSNSEYPEASGPAHSIHARDDGSGIITFFLDQWTGVGADTWGNAEDGWEYKKNSEPGVKRIAIGDPNKHEPFEDAYTLYAYDEPPADMKEDDAWFEETADRKRKVRFKISNPSGDLERVAEIHVHRNDEELFVNKDGAGVTLEKTDVRPGREF</sequence>
<reference evidence="3" key="2">
    <citation type="submission" date="2013-07" db="EMBL/GenBank/DDBJ databases">
        <authorList>
            <consortium name="The Broad Institute Genome Sequencing Platform"/>
            <person name="Cuomo C."/>
            <person name="Litvintseva A."/>
            <person name="Chen Y."/>
            <person name="Heitman J."/>
            <person name="Sun S."/>
            <person name="Springer D."/>
            <person name="Dromer F."/>
            <person name="Young S.K."/>
            <person name="Zeng Q."/>
            <person name="Gargeya S."/>
            <person name="Fitzgerald M."/>
            <person name="Abouelleil A."/>
            <person name="Alvarado L."/>
            <person name="Berlin A.M."/>
            <person name="Chapman S.B."/>
            <person name="Dewar J."/>
            <person name="Goldberg J."/>
            <person name="Griggs A."/>
            <person name="Gujja S."/>
            <person name="Hansen M."/>
            <person name="Howarth C."/>
            <person name="Imamovic A."/>
            <person name="Larimer J."/>
            <person name="McCowan C."/>
            <person name="Murphy C."/>
            <person name="Pearson M."/>
            <person name="Priest M."/>
            <person name="Roberts A."/>
            <person name="Saif S."/>
            <person name="Shea T."/>
            <person name="Sykes S."/>
            <person name="Wortman J."/>
            <person name="Nusbaum C."/>
            <person name="Birren B."/>
        </authorList>
    </citation>
    <scope>NUCLEOTIDE SEQUENCE</scope>
    <source>
        <strain evidence="3">CBS 10117</strain>
    </source>
</reference>
<dbReference type="EMBL" id="CP144530">
    <property type="protein sequence ID" value="WWC57709.1"/>
    <property type="molecule type" value="Genomic_DNA"/>
</dbReference>
<protein>
    <submittedName>
        <fullName evidence="2">Uncharacterized protein</fullName>
    </submittedName>
</protein>
<dbReference type="AlphaFoldDB" id="A0A1A6AEH7"/>
<dbReference type="VEuPathDB" id="FungiDB:I303_00245"/>
<feature type="chain" id="PRO_5008342337" evidence="1">
    <location>
        <begin position="21"/>
        <end position="175"/>
    </location>
</feature>
<reference evidence="3" key="3">
    <citation type="submission" date="2024-02" db="EMBL/GenBank/DDBJ databases">
        <title>Comparative genomics of Cryptococcus and Kwoniella reveals pathogenesis evolution and contrasting modes of karyotype evolution via chromosome fusion or intercentromeric recombination.</title>
        <authorList>
            <person name="Coelho M.A."/>
            <person name="David-Palma M."/>
            <person name="Shea T."/>
            <person name="Bowers K."/>
            <person name="McGinley-Smith S."/>
            <person name="Mohammad A.W."/>
            <person name="Gnirke A."/>
            <person name="Yurkov A.M."/>
            <person name="Nowrousian M."/>
            <person name="Sun S."/>
            <person name="Cuomo C.A."/>
            <person name="Heitman J."/>
        </authorList>
    </citation>
    <scope>NUCLEOTIDE SEQUENCE</scope>
    <source>
        <strain evidence="3">CBS 10117</strain>
    </source>
</reference>
<proteinExistence type="predicted"/>
<gene>
    <name evidence="2" type="ORF">I303_00245</name>
    <name evidence="3" type="ORF">I303_100243</name>
</gene>
<evidence type="ECO:0000256" key="1">
    <source>
        <dbReference type="SAM" id="SignalP"/>
    </source>
</evidence>
<accession>A0A1A6AEH7</accession>
<organism evidence="2">
    <name type="scientific">Kwoniella dejecticola CBS 10117</name>
    <dbReference type="NCBI Taxonomy" id="1296121"/>
    <lineage>
        <taxon>Eukaryota</taxon>
        <taxon>Fungi</taxon>
        <taxon>Dikarya</taxon>
        <taxon>Basidiomycota</taxon>
        <taxon>Agaricomycotina</taxon>
        <taxon>Tremellomycetes</taxon>
        <taxon>Tremellales</taxon>
        <taxon>Cryptococcaceae</taxon>
        <taxon>Kwoniella</taxon>
    </lineage>
</organism>
<feature type="signal peptide" evidence="1">
    <location>
        <begin position="1"/>
        <end position="20"/>
    </location>
</feature>
<evidence type="ECO:0000313" key="4">
    <source>
        <dbReference type="Proteomes" id="UP000078595"/>
    </source>
</evidence>
<dbReference type="Proteomes" id="UP000078595">
    <property type="component" value="Chromosome 1"/>
</dbReference>
<name>A0A1A6AEH7_9TREE</name>
<evidence type="ECO:0000313" key="3">
    <source>
        <dbReference type="EMBL" id="WWC57709.1"/>
    </source>
</evidence>
<keyword evidence="4" id="KW-1185">Reference proteome</keyword>
<dbReference type="EMBL" id="KI894027">
    <property type="protein sequence ID" value="OBR88428.1"/>
    <property type="molecule type" value="Genomic_DNA"/>
</dbReference>
<keyword evidence="1" id="KW-0732">Signal</keyword>
<evidence type="ECO:0000313" key="2">
    <source>
        <dbReference type="EMBL" id="OBR88428.1"/>
    </source>
</evidence>
<dbReference type="RefSeq" id="XP_018266270.1">
    <property type="nucleotide sequence ID" value="XM_018403616.1"/>
</dbReference>
<reference evidence="2" key="1">
    <citation type="submission" date="2013-07" db="EMBL/GenBank/DDBJ databases">
        <title>The Genome Sequence of Cryptococcus dejecticola CBS10117.</title>
        <authorList>
            <consortium name="The Broad Institute Genome Sequencing Platform"/>
            <person name="Cuomo C."/>
            <person name="Litvintseva A."/>
            <person name="Chen Y."/>
            <person name="Heitman J."/>
            <person name="Sun S."/>
            <person name="Springer D."/>
            <person name="Dromer F."/>
            <person name="Young S.K."/>
            <person name="Zeng Q."/>
            <person name="Gargeya S."/>
            <person name="Fitzgerald M."/>
            <person name="Abouelleil A."/>
            <person name="Alvarado L."/>
            <person name="Berlin A.M."/>
            <person name="Chapman S.B."/>
            <person name="Dewar J."/>
            <person name="Goldberg J."/>
            <person name="Griggs A."/>
            <person name="Gujja S."/>
            <person name="Hansen M."/>
            <person name="Howarth C."/>
            <person name="Imamovic A."/>
            <person name="Larimer J."/>
            <person name="McCowan C."/>
            <person name="Murphy C."/>
            <person name="Pearson M."/>
            <person name="Priest M."/>
            <person name="Roberts A."/>
            <person name="Saif S."/>
            <person name="Shea T."/>
            <person name="Sykes S."/>
            <person name="Wortman J."/>
            <person name="Nusbaum C."/>
            <person name="Birren B."/>
        </authorList>
    </citation>
    <scope>NUCLEOTIDE SEQUENCE [LARGE SCALE GENOMIC DNA]</scope>
    <source>
        <strain evidence="2">CBS 10117</strain>
    </source>
</reference>
<dbReference type="KEGG" id="kdj:28963944"/>